<keyword evidence="9" id="KW-1185">Reference proteome</keyword>
<gene>
    <name evidence="8" type="ORF">C2845_PM10G16400</name>
</gene>
<dbReference type="AlphaFoldDB" id="A0A3L6P9Z2"/>
<dbReference type="InterPro" id="IPR011990">
    <property type="entry name" value="TPR-like_helical_dom_sf"/>
</dbReference>
<dbReference type="Pfam" id="PF00515">
    <property type="entry name" value="TPR_1"/>
    <property type="match status" value="1"/>
</dbReference>
<dbReference type="GO" id="GO:0005737">
    <property type="term" value="C:cytoplasm"/>
    <property type="evidence" value="ECO:0007669"/>
    <property type="project" value="TreeGrafter"/>
</dbReference>
<dbReference type="PANTHER" id="PTHR12558">
    <property type="entry name" value="CELL DIVISION CYCLE 16,23,27"/>
    <property type="match status" value="1"/>
</dbReference>
<evidence type="ECO:0000256" key="1">
    <source>
        <dbReference type="ARBA" id="ARBA00004123"/>
    </source>
</evidence>
<dbReference type="PANTHER" id="PTHR12558:SF13">
    <property type="entry name" value="CELL DIVISION CYCLE PROTEIN 27 HOMOLOG"/>
    <property type="match status" value="1"/>
</dbReference>
<dbReference type="GO" id="GO:0051301">
    <property type="term" value="P:cell division"/>
    <property type="evidence" value="ECO:0007669"/>
    <property type="project" value="TreeGrafter"/>
</dbReference>
<proteinExistence type="inferred from homology"/>
<evidence type="ECO:0000313" key="9">
    <source>
        <dbReference type="Proteomes" id="UP000275267"/>
    </source>
</evidence>
<dbReference type="Gene3D" id="1.25.40.10">
    <property type="entry name" value="Tetratricopeptide repeat domain"/>
    <property type="match status" value="4"/>
</dbReference>
<dbReference type="FunFam" id="1.25.40.10:FF:000018">
    <property type="entry name" value="Cell division cycle protein 27 homolog B"/>
    <property type="match status" value="1"/>
</dbReference>
<keyword evidence="2" id="KW-0677">Repeat</keyword>
<dbReference type="GO" id="GO:0007091">
    <property type="term" value="P:metaphase/anaphase transition of mitotic cell cycle"/>
    <property type="evidence" value="ECO:0007669"/>
    <property type="project" value="TreeGrafter"/>
</dbReference>
<keyword evidence="7" id="KW-0812">Transmembrane</keyword>
<evidence type="ECO:0008006" key="10">
    <source>
        <dbReference type="Google" id="ProtNLM"/>
    </source>
</evidence>
<evidence type="ECO:0000256" key="6">
    <source>
        <dbReference type="PROSITE-ProRule" id="PRU00339"/>
    </source>
</evidence>
<keyword evidence="7" id="KW-1133">Transmembrane helix</keyword>
<feature type="repeat" description="TPR" evidence="6">
    <location>
        <begin position="70"/>
        <end position="103"/>
    </location>
</feature>
<evidence type="ECO:0000256" key="5">
    <source>
        <dbReference type="ARBA" id="ARBA00038210"/>
    </source>
</evidence>
<name>A0A3L6P9Z2_PANMI</name>
<dbReference type="OrthoDB" id="329563at2759"/>
<organism evidence="8 9">
    <name type="scientific">Panicum miliaceum</name>
    <name type="common">Proso millet</name>
    <name type="synonym">Broomcorn millet</name>
    <dbReference type="NCBI Taxonomy" id="4540"/>
    <lineage>
        <taxon>Eukaryota</taxon>
        <taxon>Viridiplantae</taxon>
        <taxon>Streptophyta</taxon>
        <taxon>Embryophyta</taxon>
        <taxon>Tracheophyta</taxon>
        <taxon>Spermatophyta</taxon>
        <taxon>Magnoliopsida</taxon>
        <taxon>Liliopsida</taxon>
        <taxon>Poales</taxon>
        <taxon>Poaceae</taxon>
        <taxon>PACMAD clade</taxon>
        <taxon>Panicoideae</taxon>
        <taxon>Panicodae</taxon>
        <taxon>Paniceae</taxon>
        <taxon>Panicinae</taxon>
        <taxon>Panicum</taxon>
        <taxon>Panicum sect. Panicum</taxon>
    </lineage>
</organism>
<dbReference type="SUPFAM" id="SSF48452">
    <property type="entry name" value="TPR-like"/>
    <property type="match status" value="2"/>
</dbReference>
<keyword evidence="3 6" id="KW-0802">TPR repeat</keyword>
<accession>A0A3L6P9Z2</accession>
<keyword evidence="7" id="KW-0472">Membrane</keyword>
<evidence type="ECO:0000313" key="8">
    <source>
        <dbReference type="EMBL" id="RLM54200.1"/>
    </source>
</evidence>
<dbReference type="Pfam" id="PF12895">
    <property type="entry name" value="ANAPC3"/>
    <property type="match status" value="1"/>
</dbReference>
<evidence type="ECO:0000256" key="3">
    <source>
        <dbReference type="ARBA" id="ARBA00022803"/>
    </source>
</evidence>
<comment type="caution">
    <text evidence="8">The sequence shown here is derived from an EMBL/GenBank/DDBJ whole genome shotgun (WGS) entry which is preliminary data.</text>
</comment>
<feature type="repeat" description="TPR" evidence="6">
    <location>
        <begin position="437"/>
        <end position="470"/>
    </location>
</feature>
<dbReference type="PROSITE" id="PS50293">
    <property type="entry name" value="TPR_REGION"/>
    <property type="match status" value="1"/>
</dbReference>
<dbReference type="SMART" id="SM00028">
    <property type="entry name" value="TPR"/>
    <property type="match status" value="8"/>
</dbReference>
<dbReference type="InterPro" id="IPR019734">
    <property type="entry name" value="TPR_rpt"/>
</dbReference>
<feature type="repeat" description="TPR" evidence="6">
    <location>
        <begin position="505"/>
        <end position="538"/>
    </location>
</feature>
<evidence type="ECO:0000256" key="4">
    <source>
        <dbReference type="ARBA" id="ARBA00023242"/>
    </source>
</evidence>
<dbReference type="GO" id="GO:0005680">
    <property type="term" value="C:anaphase-promoting complex"/>
    <property type="evidence" value="ECO:0007669"/>
    <property type="project" value="TreeGrafter"/>
</dbReference>
<sequence length="660" mass="74633">MRGETNVQLLATCYLHNNQPYAAYHILKGKKLPESRYLFAMSCFRMNLLREAEDTLCPVNEPNIEVPRGATGHYLLGIIYRCTGRMSAASEQFTQALTLDPLLWAAYEELCILGVAEEADECFSEATALRLQQEHTSTSALEKSNFADENRIVTCSLPSSLGDIIPKQMKQLHANNTAEVLGYPHVRATALHVQNSTTSNIAQFDTPSPTATQTSSTVPPPLFRNVHAYQNTISGDAPAKQKANGANQPLRRKYLDEARLKKVSGRLFNQSSDSMPRRSARLSRDTTINSNITQFGRKGTDHSSGSRYEVVDELWTDNVPATSSSEALEVFRKLPELQFNTGWVLCQVGKAYFELVDYLEADHYFELAQRLSPCILDGMDIYSTVLYASEIIAVGLLATLTFIYKLACFCYFLQHLNAEMRLSYLAQELISIDRLSPQAWCAVGNCFALRKDHETALKNFQRAVQLDSRFAYAHTLCGHEYSALEDYENSLKFYRCALQVDERHYNAWYGLGVVYLRQEKFEFAEHHFRRAFQINPRSSVLGMALHSLKRNEEALEMMEKAIAADKKNPLPKYQKALILLGLQKYTEALEELEWLKEIAPHEGSMYALMGKIYKQLNILDKAVFCFGIALDLKPPAADLTIIKSAMEKVHLPDELMDDDL</sequence>
<comment type="similarity">
    <text evidence="5">Belongs to the APC3/CDC27 family.</text>
</comment>
<feature type="transmembrane region" description="Helical" evidence="7">
    <location>
        <begin position="391"/>
        <end position="413"/>
    </location>
</feature>
<dbReference type="GO" id="GO:0016567">
    <property type="term" value="P:protein ubiquitination"/>
    <property type="evidence" value="ECO:0007669"/>
    <property type="project" value="TreeGrafter"/>
</dbReference>
<reference evidence="9" key="1">
    <citation type="journal article" date="2019" name="Nat. Commun.">
        <title>The genome of broomcorn millet.</title>
        <authorList>
            <person name="Zou C."/>
            <person name="Miki D."/>
            <person name="Li D."/>
            <person name="Tang Q."/>
            <person name="Xiao L."/>
            <person name="Rajput S."/>
            <person name="Deng P."/>
            <person name="Jia W."/>
            <person name="Huang R."/>
            <person name="Zhang M."/>
            <person name="Sun Y."/>
            <person name="Hu J."/>
            <person name="Fu X."/>
            <person name="Schnable P.S."/>
            <person name="Li F."/>
            <person name="Zhang H."/>
            <person name="Feng B."/>
            <person name="Zhu X."/>
            <person name="Liu R."/>
            <person name="Schnable J.C."/>
            <person name="Zhu J.-K."/>
            <person name="Zhang H."/>
        </authorList>
    </citation>
    <scope>NUCLEOTIDE SEQUENCE [LARGE SCALE GENOMIC DNA]</scope>
</reference>
<dbReference type="PROSITE" id="PS50005">
    <property type="entry name" value="TPR"/>
    <property type="match status" value="5"/>
</dbReference>
<dbReference type="Proteomes" id="UP000275267">
    <property type="component" value="Unassembled WGS sequence"/>
</dbReference>
<feature type="repeat" description="TPR" evidence="6">
    <location>
        <begin position="471"/>
        <end position="504"/>
    </location>
</feature>
<dbReference type="GO" id="GO:0031145">
    <property type="term" value="P:anaphase-promoting complex-dependent catabolic process"/>
    <property type="evidence" value="ECO:0007669"/>
    <property type="project" value="TreeGrafter"/>
</dbReference>
<dbReference type="Pfam" id="PF13181">
    <property type="entry name" value="TPR_8"/>
    <property type="match status" value="2"/>
</dbReference>
<dbReference type="STRING" id="4540.A0A3L6P9Z2"/>
<comment type="subcellular location">
    <subcellularLocation>
        <location evidence="1">Nucleus</location>
    </subcellularLocation>
</comment>
<evidence type="ECO:0000256" key="2">
    <source>
        <dbReference type="ARBA" id="ARBA00022737"/>
    </source>
</evidence>
<keyword evidence="4" id="KW-0539">Nucleus</keyword>
<protein>
    <recommendedName>
        <fullName evidence="10">Cell division cycle protein 27 homolog B</fullName>
    </recommendedName>
</protein>
<feature type="repeat" description="TPR" evidence="6">
    <location>
        <begin position="603"/>
        <end position="636"/>
    </location>
</feature>
<evidence type="ECO:0000256" key="7">
    <source>
        <dbReference type="SAM" id="Phobius"/>
    </source>
</evidence>
<dbReference type="EMBL" id="PQIB02000018">
    <property type="protein sequence ID" value="RLM54200.1"/>
    <property type="molecule type" value="Genomic_DNA"/>
</dbReference>